<proteinExistence type="predicted"/>
<protein>
    <submittedName>
        <fullName evidence="1">Uncharacterized protein</fullName>
    </submittedName>
</protein>
<reference evidence="1" key="1">
    <citation type="submission" date="2020-06" db="EMBL/GenBank/DDBJ databases">
        <title>Unique genomic features of the anaerobic methanotrophic archaea.</title>
        <authorList>
            <person name="Chadwick G.L."/>
            <person name="Skennerton C.T."/>
            <person name="Laso-Perez R."/>
            <person name="Leu A.O."/>
            <person name="Speth D.R."/>
            <person name="Yu H."/>
            <person name="Morgan-Lang C."/>
            <person name="Hatzenpichler R."/>
            <person name="Goudeau D."/>
            <person name="Malmstrom R."/>
            <person name="Brazelton W.J."/>
            <person name="Woyke T."/>
            <person name="Hallam S.J."/>
            <person name="Tyson G.W."/>
            <person name="Wegener G."/>
            <person name="Boetius A."/>
            <person name="Orphan V."/>
        </authorList>
    </citation>
    <scope>NUCLEOTIDE SEQUENCE</scope>
</reference>
<evidence type="ECO:0000313" key="1">
    <source>
        <dbReference type="EMBL" id="QNO52150.1"/>
    </source>
</evidence>
<organism evidence="1">
    <name type="scientific">Candidatus Methanophagaceae archaeon ANME-1 ERB6</name>
    <dbReference type="NCBI Taxonomy" id="2759912"/>
    <lineage>
        <taxon>Archaea</taxon>
        <taxon>Methanobacteriati</taxon>
        <taxon>Methanobacteriota</taxon>
        <taxon>Stenosarchaea group</taxon>
        <taxon>Methanomicrobia</taxon>
        <taxon>Candidatus Methanophagales</taxon>
        <taxon>Candidatus Methanophagaceae</taxon>
    </lineage>
</organism>
<sequence>MPNLLTKNATSRKETELKEWLKKEGKSIEQGIREVILDALGQRAKVFSKDTFFLERSARSGKKDVSKRHDDYLY</sequence>
<dbReference type="AlphaFoldDB" id="A0A7G9YVW6"/>
<dbReference type="EMBL" id="MT631502">
    <property type="protein sequence ID" value="QNO52150.1"/>
    <property type="molecule type" value="Genomic_DNA"/>
</dbReference>
<gene>
    <name evidence="1" type="ORF">MDNCFBIC_00020</name>
</gene>
<accession>A0A7G9YVW6</accession>
<name>A0A7G9YVW6_9EURY</name>